<name>A0A1H8V5U9_9PROT</name>
<proteinExistence type="predicted"/>
<organism evidence="2 3">
    <name type="scientific">Nitrosomonas oligotropha</name>
    <dbReference type="NCBI Taxonomy" id="42354"/>
    <lineage>
        <taxon>Bacteria</taxon>
        <taxon>Pseudomonadati</taxon>
        <taxon>Pseudomonadota</taxon>
        <taxon>Betaproteobacteria</taxon>
        <taxon>Nitrosomonadales</taxon>
        <taxon>Nitrosomonadaceae</taxon>
        <taxon>Nitrosomonas</taxon>
    </lineage>
</organism>
<gene>
    <name evidence="2" type="ORF">SAMN05216333_14612</name>
</gene>
<accession>A0A1H8V5U9</accession>
<dbReference type="AlphaFoldDB" id="A0A1H8V5U9"/>
<evidence type="ECO:0000313" key="3">
    <source>
        <dbReference type="Proteomes" id="UP000198814"/>
    </source>
</evidence>
<dbReference type="RefSeq" id="WP_090322626.1">
    <property type="nucleotide sequence ID" value="NZ_FNOE01000048.1"/>
</dbReference>
<keyword evidence="3" id="KW-1185">Reference proteome</keyword>
<keyword evidence="1" id="KW-0812">Transmembrane</keyword>
<feature type="transmembrane region" description="Helical" evidence="1">
    <location>
        <begin position="147"/>
        <end position="168"/>
    </location>
</feature>
<evidence type="ECO:0000313" key="2">
    <source>
        <dbReference type="EMBL" id="SEP10785.1"/>
    </source>
</evidence>
<keyword evidence="1" id="KW-1133">Transmembrane helix</keyword>
<keyword evidence="1" id="KW-0472">Membrane</keyword>
<dbReference type="Proteomes" id="UP000198814">
    <property type="component" value="Unassembled WGS sequence"/>
</dbReference>
<protein>
    <submittedName>
        <fullName evidence="2">Uncharacterized protein</fullName>
    </submittedName>
</protein>
<sequence length="367" mass="41508">MTIKLDELRFLGKTVKTRNKNDIVLMTMSAGSIVAILEVIAAIGSAMNKKEAERVELEWQEEVSNKLNMILAVTAEILRELKNLRLHIDESIEKGFRQDVEIELKALCNQYFDIVNNKKLKVIIKDKEAKKLISDLAIKLHLLVYKLMGYGFVGFTVVATGVCTYLSMQIYLKAANESFLNNVINWFISGGDPKYSGSFANVRDILNNEAMQAKNSISTFPSKGLVGYDTYYVCDDPNVFTSNIYVRNDDLISSFLFRGCSSKTYYYDVYEGTVIGDINTGLSVTTNKIDDTFTSKNPNNLPEFPGFPPRTELNSTRQYNAYANEIGKWLNDKSIIFREATNKSEQLNSYAELSVKIGSEFKKMTKK</sequence>
<feature type="transmembrane region" description="Helical" evidence="1">
    <location>
        <begin position="23"/>
        <end position="44"/>
    </location>
</feature>
<dbReference type="STRING" id="42354.SAMN05216333_14612"/>
<evidence type="ECO:0000256" key="1">
    <source>
        <dbReference type="SAM" id="Phobius"/>
    </source>
</evidence>
<dbReference type="EMBL" id="FODO01000046">
    <property type="protein sequence ID" value="SEP10785.1"/>
    <property type="molecule type" value="Genomic_DNA"/>
</dbReference>
<reference evidence="3" key="1">
    <citation type="submission" date="2016-10" db="EMBL/GenBank/DDBJ databases">
        <authorList>
            <person name="Varghese N."/>
            <person name="Submissions S."/>
        </authorList>
    </citation>
    <scope>NUCLEOTIDE SEQUENCE [LARGE SCALE GENOMIC DNA]</scope>
    <source>
        <strain evidence="3">Nm76</strain>
    </source>
</reference>